<dbReference type="EMBL" id="OZ035843">
    <property type="protein sequence ID" value="CAL1596102.1"/>
    <property type="molecule type" value="Genomic_DNA"/>
</dbReference>
<dbReference type="Gene3D" id="1.20.5.340">
    <property type="match status" value="1"/>
</dbReference>
<organism evidence="2 3">
    <name type="scientific">Knipowitschia caucasica</name>
    <name type="common">Caucasian dwarf goby</name>
    <name type="synonym">Pomatoschistus caucasicus</name>
    <dbReference type="NCBI Taxonomy" id="637954"/>
    <lineage>
        <taxon>Eukaryota</taxon>
        <taxon>Metazoa</taxon>
        <taxon>Chordata</taxon>
        <taxon>Craniata</taxon>
        <taxon>Vertebrata</taxon>
        <taxon>Euteleostomi</taxon>
        <taxon>Actinopterygii</taxon>
        <taxon>Neopterygii</taxon>
        <taxon>Teleostei</taxon>
        <taxon>Neoteleostei</taxon>
        <taxon>Acanthomorphata</taxon>
        <taxon>Gobiaria</taxon>
        <taxon>Gobiiformes</taxon>
        <taxon>Gobioidei</taxon>
        <taxon>Gobiidae</taxon>
        <taxon>Gobiinae</taxon>
        <taxon>Knipowitschia</taxon>
    </lineage>
</organism>
<name>A0AAV2L1G0_KNICA</name>
<accession>A0AAV2L1G0</accession>
<proteinExistence type="predicted"/>
<dbReference type="InterPro" id="IPR004244">
    <property type="entry name" value="Transposase_22"/>
</dbReference>
<feature type="coiled-coil region" evidence="1">
    <location>
        <begin position="4"/>
        <end position="87"/>
    </location>
</feature>
<evidence type="ECO:0000313" key="3">
    <source>
        <dbReference type="Proteomes" id="UP001497482"/>
    </source>
</evidence>
<dbReference type="PANTHER" id="PTHR11505">
    <property type="entry name" value="L1 TRANSPOSABLE ELEMENT-RELATED"/>
    <property type="match status" value="1"/>
</dbReference>
<evidence type="ECO:0008006" key="4">
    <source>
        <dbReference type="Google" id="ProtNLM"/>
    </source>
</evidence>
<keyword evidence="3" id="KW-1185">Reference proteome</keyword>
<sequence>MSDIAGFGDKLDKLEERISDMNNAVTAVQGGFTALKQDISANATRLNEAEDRIESAEESVQSMISELTAATKRIAYLETKTEDLENRGRRKNLRLVGLAEGTEGTQSMLSYIQHKMPLWLGLDPADTPFTIERAHHTLGRPKPGQNRAVLIRFLRFQDREVVFLKAKQRTITHEGHTIFFAQDFSAETMKKRSQFNAVKKQFVEAGSFRRFQLQPCKKRIFHNGKIVTFSSPEEAENFLHK</sequence>
<dbReference type="AlphaFoldDB" id="A0AAV2L1G0"/>
<dbReference type="InterPro" id="IPR042566">
    <property type="entry name" value="L1_C"/>
</dbReference>
<protein>
    <recommendedName>
        <fullName evidence="4">L1 transposable element RRM domain-containing protein</fullName>
    </recommendedName>
</protein>
<dbReference type="Proteomes" id="UP001497482">
    <property type="component" value="Chromosome 21"/>
</dbReference>
<dbReference type="Gene3D" id="3.30.250.20">
    <property type="entry name" value="L1 transposable element, C-terminal domain"/>
    <property type="match status" value="1"/>
</dbReference>
<gene>
    <name evidence="2" type="ORF">KC01_LOCUS24809</name>
</gene>
<reference evidence="2 3" key="1">
    <citation type="submission" date="2024-04" db="EMBL/GenBank/DDBJ databases">
        <authorList>
            <person name="Waldvogel A.-M."/>
            <person name="Schoenle A."/>
        </authorList>
    </citation>
    <scope>NUCLEOTIDE SEQUENCE [LARGE SCALE GENOMIC DNA]</scope>
</reference>
<dbReference type="SUPFAM" id="SSF57997">
    <property type="entry name" value="Tropomyosin"/>
    <property type="match status" value="1"/>
</dbReference>
<keyword evidence="1" id="KW-0175">Coiled coil</keyword>
<evidence type="ECO:0000256" key="1">
    <source>
        <dbReference type="SAM" id="Coils"/>
    </source>
</evidence>
<evidence type="ECO:0000313" key="2">
    <source>
        <dbReference type="EMBL" id="CAL1596102.1"/>
    </source>
</evidence>